<keyword evidence="2" id="KW-1185">Reference proteome</keyword>
<organism evidence="1 2">
    <name type="scientific">Glossina austeni</name>
    <name type="common">Savannah tsetse fly</name>
    <dbReference type="NCBI Taxonomy" id="7395"/>
    <lineage>
        <taxon>Eukaryota</taxon>
        <taxon>Metazoa</taxon>
        <taxon>Ecdysozoa</taxon>
        <taxon>Arthropoda</taxon>
        <taxon>Hexapoda</taxon>
        <taxon>Insecta</taxon>
        <taxon>Pterygota</taxon>
        <taxon>Neoptera</taxon>
        <taxon>Endopterygota</taxon>
        <taxon>Diptera</taxon>
        <taxon>Brachycera</taxon>
        <taxon>Muscomorpha</taxon>
        <taxon>Hippoboscoidea</taxon>
        <taxon>Glossinidae</taxon>
        <taxon>Glossina</taxon>
    </lineage>
</organism>
<dbReference type="VEuPathDB" id="VectorBase:GAUT010182"/>
<reference evidence="1" key="1">
    <citation type="submission" date="2020-05" db="UniProtKB">
        <authorList>
            <consortium name="EnsemblMetazoa"/>
        </authorList>
    </citation>
    <scope>IDENTIFICATION</scope>
    <source>
        <strain evidence="1">TTRI</strain>
    </source>
</reference>
<evidence type="ECO:0000313" key="2">
    <source>
        <dbReference type="Proteomes" id="UP000078200"/>
    </source>
</evidence>
<accession>A0A1A9UNC3</accession>
<dbReference type="AlphaFoldDB" id="A0A1A9UNC3"/>
<evidence type="ECO:0000313" key="1">
    <source>
        <dbReference type="EnsemblMetazoa" id="GAUT010182-PA"/>
    </source>
</evidence>
<dbReference type="EnsemblMetazoa" id="GAUT010182-RA">
    <property type="protein sequence ID" value="GAUT010182-PA"/>
    <property type="gene ID" value="GAUT010182"/>
</dbReference>
<name>A0A1A9UNC3_GLOAU</name>
<dbReference type="Proteomes" id="UP000078200">
    <property type="component" value="Unassembled WGS sequence"/>
</dbReference>
<sequence>MSSYSISRPVAPRVFNIVKSCFKNVICMKDKSVTSRYSGKGNEIERTLAGAPFKSKCTNRSLGAFPVSGPIPAITGTPMRCSSCSYCLLLLLLLLLLQNKQLSH</sequence>
<proteinExistence type="predicted"/>
<protein>
    <submittedName>
        <fullName evidence="1">Uncharacterized protein</fullName>
    </submittedName>
</protein>